<dbReference type="SMART" id="SM00382">
    <property type="entry name" value="AAA"/>
    <property type="match status" value="1"/>
</dbReference>
<feature type="domain" description="ABC transporter" evidence="4">
    <location>
        <begin position="1"/>
        <end position="234"/>
    </location>
</feature>
<dbReference type="InterPro" id="IPR027417">
    <property type="entry name" value="P-loop_NTPase"/>
</dbReference>
<gene>
    <name evidence="5" type="ORF">F0145_12160</name>
</gene>
<proteinExistence type="predicted"/>
<dbReference type="PANTHER" id="PTHR42781:SF4">
    <property type="entry name" value="SPERMIDINE_PUTRESCINE IMPORT ATP-BINDING PROTEIN POTA"/>
    <property type="match status" value="1"/>
</dbReference>
<accession>A0A5M6DE58</accession>
<sequence>MIQIKVRKTLQMAAGATDLAVNFKLAPGSFCTLYGKSGVGKTTILKILAGLIQPDEGYITVNGEVWLDTNKNINLPPQQRKIGFVFQDYALFPNMTVRENLQYALNGKTNKPLIDDLLERASLQQLANRKPLTLSGGQQQRVALMRALVRQPQILLLDEPLSALDLEMRQALQTEIYHLHKSFNTTTLLVSHQLSEIYRLSDYIISLENGKIMAQGTPNDVFGQTRLSSKIQLVGEILSIRENGVVFILDILVGNNIIKTVATAEEIQNLQPGDQVKVFAKAFNPIVQKL</sequence>
<evidence type="ECO:0000256" key="3">
    <source>
        <dbReference type="ARBA" id="ARBA00022840"/>
    </source>
</evidence>
<dbReference type="PROSITE" id="PS50893">
    <property type="entry name" value="ABC_TRANSPORTER_2"/>
    <property type="match status" value="1"/>
</dbReference>
<dbReference type="SUPFAM" id="SSF52540">
    <property type="entry name" value="P-loop containing nucleoside triphosphate hydrolases"/>
    <property type="match status" value="1"/>
</dbReference>
<dbReference type="PANTHER" id="PTHR42781">
    <property type="entry name" value="SPERMIDINE/PUTRESCINE IMPORT ATP-BINDING PROTEIN POTA"/>
    <property type="match status" value="1"/>
</dbReference>
<dbReference type="Pfam" id="PF00005">
    <property type="entry name" value="ABC_tran"/>
    <property type="match status" value="1"/>
</dbReference>
<keyword evidence="6" id="KW-1185">Reference proteome</keyword>
<keyword evidence="3 5" id="KW-0067">ATP-binding</keyword>
<evidence type="ECO:0000256" key="2">
    <source>
        <dbReference type="ARBA" id="ARBA00022741"/>
    </source>
</evidence>
<dbReference type="AlphaFoldDB" id="A0A5M6DE58"/>
<name>A0A5M6DE58_9BACT</name>
<evidence type="ECO:0000259" key="4">
    <source>
        <dbReference type="PROSITE" id="PS50893"/>
    </source>
</evidence>
<evidence type="ECO:0000313" key="5">
    <source>
        <dbReference type="EMBL" id="KAA5545683.1"/>
    </source>
</evidence>
<dbReference type="Proteomes" id="UP000323426">
    <property type="component" value="Unassembled WGS sequence"/>
</dbReference>
<protein>
    <submittedName>
        <fullName evidence="5">ATP-binding cassette domain-containing protein</fullName>
    </submittedName>
</protein>
<keyword evidence="1" id="KW-0813">Transport</keyword>
<dbReference type="Gene3D" id="3.40.50.300">
    <property type="entry name" value="P-loop containing nucleotide triphosphate hydrolases"/>
    <property type="match status" value="1"/>
</dbReference>
<comment type="caution">
    <text evidence="5">The sequence shown here is derived from an EMBL/GenBank/DDBJ whole genome shotgun (WGS) entry which is preliminary data.</text>
</comment>
<dbReference type="RefSeq" id="WP_150088686.1">
    <property type="nucleotide sequence ID" value="NZ_VWSF01000008.1"/>
</dbReference>
<dbReference type="GO" id="GO:0016887">
    <property type="term" value="F:ATP hydrolysis activity"/>
    <property type="evidence" value="ECO:0007669"/>
    <property type="project" value="InterPro"/>
</dbReference>
<dbReference type="InterPro" id="IPR003593">
    <property type="entry name" value="AAA+_ATPase"/>
</dbReference>
<dbReference type="InterPro" id="IPR050093">
    <property type="entry name" value="ABC_SmlMolc_Importer"/>
</dbReference>
<reference evidence="5 6" key="1">
    <citation type="submission" date="2019-09" db="EMBL/GenBank/DDBJ databases">
        <title>Genome sequence and assembly of Adhaeribacter sp.</title>
        <authorList>
            <person name="Chhetri G."/>
        </authorList>
    </citation>
    <scope>NUCLEOTIDE SEQUENCE [LARGE SCALE GENOMIC DNA]</scope>
    <source>
        <strain evidence="5 6">DK36</strain>
    </source>
</reference>
<dbReference type="GO" id="GO:0005524">
    <property type="term" value="F:ATP binding"/>
    <property type="evidence" value="ECO:0007669"/>
    <property type="project" value="UniProtKB-KW"/>
</dbReference>
<evidence type="ECO:0000313" key="6">
    <source>
        <dbReference type="Proteomes" id="UP000323426"/>
    </source>
</evidence>
<organism evidence="5 6">
    <name type="scientific">Adhaeribacter rhizoryzae</name>
    <dbReference type="NCBI Taxonomy" id="2607907"/>
    <lineage>
        <taxon>Bacteria</taxon>
        <taxon>Pseudomonadati</taxon>
        <taxon>Bacteroidota</taxon>
        <taxon>Cytophagia</taxon>
        <taxon>Cytophagales</taxon>
        <taxon>Hymenobacteraceae</taxon>
        <taxon>Adhaeribacter</taxon>
    </lineage>
</organism>
<dbReference type="EMBL" id="VWSF01000008">
    <property type="protein sequence ID" value="KAA5545683.1"/>
    <property type="molecule type" value="Genomic_DNA"/>
</dbReference>
<evidence type="ECO:0000256" key="1">
    <source>
        <dbReference type="ARBA" id="ARBA00022448"/>
    </source>
</evidence>
<dbReference type="InterPro" id="IPR003439">
    <property type="entry name" value="ABC_transporter-like_ATP-bd"/>
</dbReference>
<keyword evidence="2" id="KW-0547">Nucleotide-binding</keyword>